<evidence type="ECO:0000259" key="2">
    <source>
        <dbReference type="Pfam" id="PF17751"/>
    </source>
</evidence>
<dbReference type="OMA" id="NDIECCY"/>
<dbReference type="RefSeq" id="XP_009055668.1">
    <property type="nucleotide sequence ID" value="XM_009057420.1"/>
</dbReference>
<organism evidence="3 4">
    <name type="scientific">Lottia gigantea</name>
    <name type="common">Giant owl limpet</name>
    <dbReference type="NCBI Taxonomy" id="225164"/>
    <lineage>
        <taxon>Eukaryota</taxon>
        <taxon>Metazoa</taxon>
        <taxon>Spiralia</taxon>
        <taxon>Lophotrochozoa</taxon>
        <taxon>Mollusca</taxon>
        <taxon>Gastropoda</taxon>
        <taxon>Patellogastropoda</taxon>
        <taxon>Lottioidea</taxon>
        <taxon>Lottiidae</taxon>
        <taxon>Lottia</taxon>
    </lineage>
</organism>
<dbReference type="CTD" id="20251455"/>
<protein>
    <recommendedName>
        <fullName evidence="2">SKICH domain-containing protein</fullName>
    </recommendedName>
</protein>
<reference evidence="3 4" key="1">
    <citation type="journal article" date="2013" name="Nature">
        <title>Insights into bilaterian evolution from three spiralian genomes.</title>
        <authorList>
            <person name="Simakov O."/>
            <person name="Marletaz F."/>
            <person name="Cho S.J."/>
            <person name="Edsinger-Gonzales E."/>
            <person name="Havlak P."/>
            <person name="Hellsten U."/>
            <person name="Kuo D.H."/>
            <person name="Larsson T."/>
            <person name="Lv J."/>
            <person name="Arendt D."/>
            <person name="Savage R."/>
            <person name="Osoegawa K."/>
            <person name="de Jong P."/>
            <person name="Grimwood J."/>
            <person name="Chapman J.A."/>
            <person name="Shapiro H."/>
            <person name="Aerts A."/>
            <person name="Otillar R.P."/>
            <person name="Terry A.Y."/>
            <person name="Boore J.L."/>
            <person name="Grigoriev I.V."/>
            <person name="Lindberg D.R."/>
            <person name="Seaver E.C."/>
            <person name="Weisblat D.A."/>
            <person name="Putnam N.H."/>
            <person name="Rokhsar D.S."/>
        </authorList>
    </citation>
    <scope>NUCLEOTIDE SEQUENCE [LARGE SCALE GENOMIC DNA]</scope>
</reference>
<dbReference type="PANTHER" id="PTHR31915:SF6">
    <property type="entry name" value="SKICH DOMAIN-CONTAINING PROTEIN"/>
    <property type="match status" value="1"/>
</dbReference>
<dbReference type="InterPro" id="IPR051002">
    <property type="entry name" value="UBA_autophagy_assoc_protein"/>
</dbReference>
<keyword evidence="4" id="KW-1185">Reference proteome</keyword>
<feature type="domain" description="SKICH" evidence="2">
    <location>
        <begin position="9"/>
        <end position="112"/>
    </location>
</feature>
<dbReference type="OrthoDB" id="10015001at2759"/>
<evidence type="ECO:0000313" key="4">
    <source>
        <dbReference type="Proteomes" id="UP000030746"/>
    </source>
</evidence>
<evidence type="ECO:0000313" key="3">
    <source>
        <dbReference type="EMBL" id="ESO93595.1"/>
    </source>
</evidence>
<dbReference type="Pfam" id="PF17751">
    <property type="entry name" value="SKICH"/>
    <property type="match status" value="1"/>
</dbReference>
<dbReference type="STRING" id="225164.V4AEM4"/>
<dbReference type="EMBL" id="KB201891">
    <property type="protein sequence ID" value="ESO93595.1"/>
    <property type="molecule type" value="Genomic_DNA"/>
</dbReference>
<sequence length="141" mass="16312">MQRSAYAAVVFHNVAEMYPADAHVECSYTITSDITPSTRDWVGLYKVGWMSPNDYFYYEWAPYPKDYKPETDAQAKILYQAHNLPDDDGEFYQFCYVTSSGHIRGASTPFQFKRPSAGDFVEVEDEDNDMLIVQEKTIYLE</sequence>
<accession>V4AEM4</accession>
<name>V4AEM4_LOTGI</name>
<feature type="non-terminal residue" evidence="3">
    <location>
        <position position="141"/>
    </location>
</feature>
<gene>
    <name evidence="3" type="ORF">LOTGIDRAFT_58591</name>
</gene>
<dbReference type="GeneID" id="20251455"/>
<dbReference type="HOGENOM" id="CLU_077977_2_0_1"/>
<dbReference type="PANTHER" id="PTHR31915">
    <property type="entry name" value="SKICH DOMAIN-CONTAINING PROTEIN"/>
    <property type="match status" value="1"/>
</dbReference>
<dbReference type="KEGG" id="lgi:LOTGIDRAFT_58591"/>
<proteinExistence type="predicted"/>
<dbReference type="AlphaFoldDB" id="V4AEM4"/>
<evidence type="ECO:0000256" key="1">
    <source>
        <dbReference type="ARBA" id="ARBA00023054"/>
    </source>
</evidence>
<keyword evidence="1" id="KW-0175">Coiled coil</keyword>
<dbReference type="InterPro" id="IPR041611">
    <property type="entry name" value="SKICH"/>
</dbReference>
<dbReference type="Gene3D" id="2.60.40.2840">
    <property type="match status" value="1"/>
</dbReference>
<dbReference type="Proteomes" id="UP000030746">
    <property type="component" value="Unassembled WGS sequence"/>
</dbReference>